<dbReference type="Pfam" id="PF03357">
    <property type="entry name" value="Snf7"/>
    <property type="match status" value="1"/>
</dbReference>
<dbReference type="OrthoDB" id="5592979at2759"/>
<dbReference type="RefSeq" id="XP_013755980.1">
    <property type="nucleotide sequence ID" value="XM_013900526.1"/>
</dbReference>
<dbReference type="AlphaFoldDB" id="A0A0L0DJU9"/>
<evidence type="ECO:0000313" key="6">
    <source>
        <dbReference type="Proteomes" id="UP000054408"/>
    </source>
</evidence>
<dbReference type="Proteomes" id="UP000054408">
    <property type="component" value="Unassembled WGS sequence"/>
</dbReference>
<keyword evidence="3" id="KW-0967">Endosome</keyword>
<dbReference type="PANTHER" id="PTHR22761">
    <property type="entry name" value="CHARGED MULTIVESICULAR BODY PROTEIN"/>
    <property type="match status" value="1"/>
</dbReference>
<dbReference type="GO" id="GO:0000815">
    <property type="term" value="C:ESCRT III complex"/>
    <property type="evidence" value="ECO:0007669"/>
    <property type="project" value="TreeGrafter"/>
</dbReference>
<proteinExistence type="inferred from homology"/>
<dbReference type="Gene3D" id="1.10.287.1060">
    <property type="entry name" value="ESAT-6-like"/>
    <property type="match status" value="1"/>
</dbReference>
<name>A0A0L0DJU9_THETB</name>
<keyword evidence="6" id="KW-1185">Reference proteome</keyword>
<feature type="region of interest" description="Disordered" evidence="4">
    <location>
        <begin position="180"/>
        <end position="219"/>
    </location>
</feature>
<dbReference type="GO" id="GO:0005771">
    <property type="term" value="C:multivesicular body"/>
    <property type="evidence" value="ECO:0007669"/>
    <property type="project" value="TreeGrafter"/>
</dbReference>
<reference evidence="5 6" key="1">
    <citation type="submission" date="2010-05" db="EMBL/GenBank/DDBJ databases">
        <title>The Genome Sequence of Thecamonas trahens ATCC 50062.</title>
        <authorList>
            <consortium name="The Broad Institute Genome Sequencing Platform"/>
            <person name="Russ C."/>
            <person name="Cuomo C."/>
            <person name="Shea T."/>
            <person name="Young S.K."/>
            <person name="Zeng Q."/>
            <person name="Koehrsen M."/>
            <person name="Haas B."/>
            <person name="Borodovsky M."/>
            <person name="Guigo R."/>
            <person name="Alvarado L."/>
            <person name="Berlin A."/>
            <person name="Bochicchio J."/>
            <person name="Borenstein D."/>
            <person name="Chapman S."/>
            <person name="Chen Z."/>
            <person name="Freedman E."/>
            <person name="Gellesch M."/>
            <person name="Goldberg J."/>
            <person name="Griggs A."/>
            <person name="Gujja S."/>
            <person name="Heilman E."/>
            <person name="Heiman D."/>
            <person name="Hepburn T."/>
            <person name="Howarth C."/>
            <person name="Jen D."/>
            <person name="Larson L."/>
            <person name="Mehta T."/>
            <person name="Park D."/>
            <person name="Pearson M."/>
            <person name="Roberts A."/>
            <person name="Saif S."/>
            <person name="Shenoy N."/>
            <person name="Sisk P."/>
            <person name="Stolte C."/>
            <person name="Sykes S."/>
            <person name="Thomson T."/>
            <person name="Walk T."/>
            <person name="White J."/>
            <person name="Yandava C."/>
            <person name="Burger G."/>
            <person name="Gray M.W."/>
            <person name="Holland P.W.H."/>
            <person name="King N."/>
            <person name="Lang F.B.F."/>
            <person name="Roger A.J."/>
            <person name="Ruiz-Trillo I."/>
            <person name="Lander E."/>
            <person name="Nusbaum C."/>
        </authorList>
    </citation>
    <scope>NUCLEOTIDE SEQUENCE [LARGE SCALE GENOMIC DNA]</scope>
    <source>
        <strain evidence="5 6">ATCC 50062</strain>
    </source>
</reference>
<sequence length="219" mass="24144">MFNLFGKKKAEPTPRDSIIKLRETLDTLDKREAHIESKINKELATAKKYSKTNRRQALAALKRKKVYENQLNQLAGSRMTLEQQIMSLEMASTNVQVLEAARAGAAGLRQAHNNMTIDDVEDTLDEVREQQDIAAEIGEALSQPLGGLDMDEDDLEAELEAMEQQALDDEFLGVEAPSTSLPSVALPATPNVPTHTPVAAAGETDEERELRELEASMMA</sequence>
<accession>A0A0L0DJU9</accession>
<dbReference type="PANTHER" id="PTHR22761:SF10">
    <property type="entry name" value="GH13992P"/>
    <property type="match status" value="1"/>
</dbReference>
<evidence type="ECO:0000313" key="5">
    <source>
        <dbReference type="EMBL" id="KNC51578.1"/>
    </source>
</evidence>
<dbReference type="GO" id="GO:0032511">
    <property type="term" value="P:late endosome to vacuole transport via multivesicular body sorting pathway"/>
    <property type="evidence" value="ECO:0007669"/>
    <property type="project" value="TreeGrafter"/>
</dbReference>
<protein>
    <submittedName>
        <fullName evidence="5">Charged multivesicular body protein 4a</fullName>
    </submittedName>
</protein>
<dbReference type="InterPro" id="IPR005024">
    <property type="entry name" value="Snf7_fam"/>
</dbReference>
<evidence type="ECO:0000256" key="4">
    <source>
        <dbReference type="SAM" id="MobiDB-lite"/>
    </source>
</evidence>
<dbReference type="STRING" id="461836.A0A0L0DJU9"/>
<feature type="compositionally biased region" description="Basic and acidic residues" evidence="4">
    <location>
        <begin position="208"/>
        <end position="219"/>
    </location>
</feature>
<dbReference type="OMA" id="TAHNDMD"/>
<dbReference type="EMBL" id="GL349468">
    <property type="protein sequence ID" value="KNC51578.1"/>
    <property type="molecule type" value="Genomic_DNA"/>
</dbReference>
<organism evidence="5 6">
    <name type="scientific">Thecamonas trahens ATCC 50062</name>
    <dbReference type="NCBI Taxonomy" id="461836"/>
    <lineage>
        <taxon>Eukaryota</taxon>
        <taxon>Apusozoa</taxon>
        <taxon>Apusomonadida</taxon>
        <taxon>Apusomonadidae</taxon>
        <taxon>Thecamonas</taxon>
    </lineage>
</organism>
<comment type="similarity">
    <text evidence="2">Belongs to the SNF7 family.</text>
</comment>
<dbReference type="GO" id="GO:0006900">
    <property type="term" value="P:vesicle budding from membrane"/>
    <property type="evidence" value="ECO:0007669"/>
    <property type="project" value="TreeGrafter"/>
</dbReference>
<dbReference type="GeneID" id="25566394"/>
<dbReference type="GO" id="GO:0009898">
    <property type="term" value="C:cytoplasmic side of plasma membrane"/>
    <property type="evidence" value="ECO:0007669"/>
    <property type="project" value="TreeGrafter"/>
</dbReference>
<gene>
    <name evidence="5" type="ORF">AMSG_07480</name>
</gene>
<evidence type="ECO:0000256" key="3">
    <source>
        <dbReference type="ARBA" id="ARBA00022753"/>
    </source>
</evidence>
<dbReference type="eggNOG" id="KOG1656">
    <property type="taxonomic scope" value="Eukaryota"/>
</dbReference>
<evidence type="ECO:0000256" key="1">
    <source>
        <dbReference type="ARBA" id="ARBA00004177"/>
    </source>
</evidence>
<dbReference type="Gene3D" id="6.10.250.1710">
    <property type="match status" value="1"/>
</dbReference>
<evidence type="ECO:0000256" key="2">
    <source>
        <dbReference type="ARBA" id="ARBA00006190"/>
    </source>
</evidence>
<comment type="subcellular location">
    <subcellularLocation>
        <location evidence="1">Endosome</location>
    </subcellularLocation>
</comment>